<keyword evidence="2" id="KW-1185">Reference proteome</keyword>
<name>A0A8X6KN89_TRICU</name>
<evidence type="ECO:0000313" key="2">
    <source>
        <dbReference type="Proteomes" id="UP000887116"/>
    </source>
</evidence>
<evidence type="ECO:0000313" key="1">
    <source>
        <dbReference type="EMBL" id="GFQ79324.1"/>
    </source>
</evidence>
<feature type="non-terminal residue" evidence="1">
    <location>
        <position position="1"/>
    </location>
</feature>
<gene>
    <name evidence="1" type="ORF">TNCT_644561</name>
</gene>
<sequence>FGVTDGDGIISLWQVGLQSVSNRPFFWQ</sequence>
<dbReference type="EMBL" id="BMAO01022051">
    <property type="protein sequence ID" value="GFQ79324.1"/>
    <property type="molecule type" value="Genomic_DNA"/>
</dbReference>
<dbReference type="Proteomes" id="UP000887116">
    <property type="component" value="Unassembled WGS sequence"/>
</dbReference>
<reference evidence="1" key="1">
    <citation type="submission" date="2020-07" db="EMBL/GenBank/DDBJ databases">
        <title>Multicomponent nature underlies the extraordinary mechanical properties of spider dragline silk.</title>
        <authorList>
            <person name="Kono N."/>
            <person name="Nakamura H."/>
            <person name="Mori M."/>
            <person name="Yoshida Y."/>
            <person name="Ohtoshi R."/>
            <person name="Malay A.D."/>
            <person name="Moran D.A.P."/>
            <person name="Tomita M."/>
            <person name="Numata K."/>
            <person name="Arakawa K."/>
        </authorList>
    </citation>
    <scope>NUCLEOTIDE SEQUENCE</scope>
</reference>
<comment type="caution">
    <text evidence="1">The sequence shown here is derived from an EMBL/GenBank/DDBJ whole genome shotgun (WGS) entry which is preliminary data.</text>
</comment>
<protein>
    <submittedName>
        <fullName evidence="1">Uncharacterized protein</fullName>
    </submittedName>
</protein>
<accession>A0A8X6KN89</accession>
<proteinExistence type="predicted"/>
<organism evidence="1 2">
    <name type="scientific">Trichonephila clavata</name>
    <name type="common">Joro spider</name>
    <name type="synonym">Nephila clavata</name>
    <dbReference type="NCBI Taxonomy" id="2740835"/>
    <lineage>
        <taxon>Eukaryota</taxon>
        <taxon>Metazoa</taxon>
        <taxon>Ecdysozoa</taxon>
        <taxon>Arthropoda</taxon>
        <taxon>Chelicerata</taxon>
        <taxon>Arachnida</taxon>
        <taxon>Araneae</taxon>
        <taxon>Araneomorphae</taxon>
        <taxon>Entelegynae</taxon>
        <taxon>Araneoidea</taxon>
        <taxon>Nephilidae</taxon>
        <taxon>Trichonephila</taxon>
    </lineage>
</organism>
<dbReference type="AlphaFoldDB" id="A0A8X6KN89"/>